<organism evidence="2 3">
    <name type="scientific">Penicillium expansum</name>
    <name type="common">Blue mold rot fungus</name>
    <dbReference type="NCBI Taxonomy" id="27334"/>
    <lineage>
        <taxon>Eukaryota</taxon>
        <taxon>Fungi</taxon>
        <taxon>Dikarya</taxon>
        <taxon>Ascomycota</taxon>
        <taxon>Pezizomycotina</taxon>
        <taxon>Eurotiomycetes</taxon>
        <taxon>Eurotiomycetidae</taxon>
        <taxon>Eurotiales</taxon>
        <taxon>Aspergillaceae</taxon>
        <taxon>Penicillium</taxon>
    </lineage>
</organism>
<evidence type="ECO:0000259" key="1">
    <source>
        <dbReference type="Pfam" id="PF20255"/>
    </source>
</evidence>
<keyword evidence="3" id="KW-1185">Reference proteome</keyword>
<dbReference type="InterPro" id="IPR046541">
    <property type="entry name" value="DUF6606"/>
</dbReference>
<protein>
    <recommendedName>
        <fullName evidence="1">DUF6606 domain-containing protein</fullName>
    </recommendedName>
</protein>
<evidence type="ECO:0000313" key="2">
    <source>
        <dbReference type="EMBL" id="KGO54435.1"/>
    </source>
</evidence>
<accession>A0A0A2IWK5</accession>
<evidence type="ECO:0000313" key="3">
    <source>
        <dbReference type="Proteomes" id="UP000030143"/>
    </source>
</evidence>
<dbReference type="PhylomeDB" id="A0A0A2IWK5"/>
<dbReference type="HOGENOM" id="CLU_1366660_0_0_1"/>
<dbReference type="AlphaFoldDB" id="A0A0A2IWK5"/>
<comment type="caution">
    <text evidence="2">The sequence shown here is derived from an EMBL/GenBank/DDBJ whole genome shotgun (WGS) entry which is preliminary data.</text>
</comment>
<dbReference type="RefSeq" id="XP_016596875.1">
    <property type="nucleotide sequence ID" value="XM_016740487.1"/>
</dbReference>
<name>A0A0A2IWK5_PENEN</name>
<dbReference type="Proteomes" id="UP000030143">
    <property type="component" value="Unassembled WGS sequence"/>
</dbReference>
<dbReference type="EMBL" id="JQFZ01000226">
    <property type="protein sequence ID" value="KGO54435.1"/>
    <property type="molecule type" value="Genomic_DNA"/>
</dbReference>
<reference evidence="2 3" key="1">
    <citation type="journal article" date="2015" name="Mol. Plant Microbe Interact.">
        <title>Genome, transcriptome, and functional analyses of Penicillium expansum provide new insights into secondary metabolism and pathogenicity.</title>
        <authorList>
            <person name="Ballester A.R."/>
            <person name="Marcet-Houben M."/>
            <person name="Levin E."/>
            <person name="Sela N."/>
            <person name="Selma-Lazaro C."/>
            <person name="Carmona L."/>
            <person name="Wisniewski M."/>
            <person name="Droby S."/>
            <person name="Gonzalez-Candelas L."/>
            <person name="Gabaldon T."/>
        </authorList>
    </citation>
    <scope>NUCLEOTIDE SEQUENCE [LARGE SCALE GENOMIC DNA]</scope>
    <source>
        <strain evidence="2 3">MD-8</strain>
    </source>
</reference>
<dbReference type="Pfam" id="PF20255">
    <property type="entry name" value="DUF6606"/>
    <property type="match status" value="1"/>
</dbReference>
<dbReference type="OrthoDB" id="3182339at2759"/>
<dbReference type="GeneID" id="27675906"/>
<dbReference type="STRING" id="27334.A0A0A2IWK5"/>
<feature type="domain" description="DUF6606" evidence="1">
    <location>
        <begin position="21"/>
        <end position="197"/>
    </location>
</feature>
<proteinExistence type="predicted"/>
<gene>
    <name evidence="2" type="ORF">PEX2_032120</name>
</gene>
<dbReference type="VEuPathDB" id="FungiDB:PEXP_013840"/>
<sequence length="200" mass="23261">MVVRALRFGKKISSKESHQKQDPGPCSKLAKALTELETHGGLLPIYVRQQNAAILITHRDNVVKIESFELSSRNESIITTVGRLQRIFLCLTLTMDLTTFNNKGFRDMIAQTIAQMSSQFVKKFYQKYDEDRDTTRPKMVTDFMMAVLRPRCSEVNTLQIQKNTREEVLQLNTRFPWRRSAMWLMVRVVLQLTFCRLSVL</sequence>